<comment type="similarity">
    <text evidence="1">Belongs to the peptidase C48 family.</text>
</comment>
<dbReference type="OrthoDB" id="1113371at2759"/>
<reference evidence="5" key="1">
    <citation type="journal article" date="2019" name="Database">
        <title>The radish genome database (RadishGD): an integrated information resource for radish genomics.</title>
        <authorList>
            <person name="Yu H.J."/>
            <person name="Baek S."/>
            <person name="Lee Y.J."/>
            <person name="Cho A."/>
            <person name="Mun J.H."/>
        </authorList>
    </citation>
    <scope>NUCLEOTIDE SEQUENCE [LARGE SCALE GENOMIC DNA]</scope>
    <source>
        <strain evidence="5">cv. WK10039</strain>
    </source>
</reference>
<dbReference type="Pfam" id="PF02902">
    <property type="entry name" value="Peptidase_C48"/>
    <property type="match status" value="1"/>
</dbReference>
<dbReference type="GO" id="GO:0008234">
    <property type="term" value="F:cysteine-type peptidase activity"/>
    <property type="evidence" value="ECO:0007669"/>
    <property type="project" value="InterPro"/>
</dbReference>
<dbReference type="InterPro" id="IPR003653">
    <property type="entry name" value="Peptidase_C48_C"/>
</dbReference>
<proteinExistence type="inferred from homology"/>
<dbReference type="Gene3D" id="3.40.395.10">
    <property type="entry name" value="Adenoviral Proteinase, Chain A"/>
    <property type="match status" value="1"/>
</dbReference>
<feature type="domain" description="Ubiquitin-like protease family profile" evidence="4">
    <location>
        <begin position="1"/>
        <end position="170"/>
    </location>
</feature>
<evidence type="ECO:0000259" key="4">
    <source>
        <dbReference type="PROSITE" id="PS50600"/>
    </source>
</evidence>
<dbReference type="Proteomes" id="UP000504610">
    <property type="component" value="Chromosome 8"/>
</dbReference>
<name>A0A9W3C9N4_RAPSA</name>
<sequence length="209" mass="23386">MEVLMEHIDARCGDVAKLNRAMFLPPWFTAQVQRKVRHFNAAKAKDTVAGDVKITKYITQDGLRWGVDVDTLYAPMIWGDDHWVGLCISLTEWSIHVLDPNPKLNSMEAVNSLMKPLAEMLPYIAQNVCPSVQSGDSQQEPFLVDRMGGAYVNLRSGDCGPVAVKYMEILATGNNPPSVAGLTDELVDIFRKQYAMDIYGRLVLPLYLR</sequence>
<keyword evidence="5" id="KW-1185">Reference proteome</keyword>
<evidence type="ECO:0000313" key="6">
    <source>
        <dbReference type="RefSeq" id="XP_056848138.1"/>
    </source>
</evidence>
<evidence type="ECO:0000256" key="3">
    <source>
        <dbReference type="ARBA" id="ARBA00022801"/>
    </source>
</evidence>
<keyword evidence="3" id="KW-0378">Hydrolase</keyword>
<dbReference type="GO" id="GO:0006508">
    <property type="term" value="P:proteolysis"/>
    <property type="evidence" value="ECO:0007669"/>
    <property type="project" value="UniProtKB-KW"/>
</dbReference>
<evidence type="ECO:0000313" key="5">
    <source>
        <dbReference type="Proteomes" id="UP000504610"/>
    </source>
</evidence>
<dbReference type="RefSeq" id="XP_056848138.1">
    <property type="nucleotide sequence ID" value="XM_056992158.1"/>
</dbReference>
<dbReference type="PROSITE" id="PS50600">
    <property type="entry name" value="ULP_PROTEASE"/>
    <property type="match status" value="1"/>
</dbReference>
<dbReference type="InterPro" id="IPR038765">
    <property type="entry name" value="Papain-like_cys_pep_sf"/>
</dbReference>
<gene>
    <name evidence="6" type="primary">LOC130498637</name>
</gene>
<dbReference type="GeneID" id="130498637"/>
<keyword evidence="2" id="KW-0645">Protease</keyword>
<dbReference type="SUPFAM" id="SSF54001">
    <property type="entry name" value="Cysteine proteinases"/>
    <property type="match status" value="1"/>
</dbReference>
<accession>A0A9W3C9N4</accession>
<evidence type="ECO:0000256" key="2">
    <source>
        <dbReference type="ARBA" id="ARBA00022670"/>
    </source>
</evidence>
<evidence type="ECO:0000256" key="1">
    <source>
        <dbReference type="ARBA" id="ARBA00005234"/>
    </source>
</evidence>
<protein>
    <submittedName>
        <fullName evidence="6">Uncharacterized protein LOC130498637</fullName>
    </submittedName>
</protein>
<reference evidence="6" key="2">
    <citation type="submission" date="2025-08" db="UniProtKB">
        <authorList>
            <consortium name="RefSeq"/>
        </authorList>
    </citation>
    <scope>IDENTIFICATION</scope>
    <source>
        <tissue evidence="6">Leaf</tissue>
    </source>
</reference>
<dbReference type="KEGG" id="rsz:130498637"/>
<dbReference type="AlphaFoldDB" id="A0A9W3C9N4"/>
<organism evidence="5 6">
    <name type="scientific">Raphanus sativus</name>
    <name type="common">Radish</name>
    <name type="synonym">Raphanus raphanistrum var. sativus</name>
    <dbReference type="NCBI Taxonomy" id="3726"/>
    <lineage>
        <taxon>Eukaryota</taxon>
        <taxon>Viridiplantae</taxon>
        <taxon>Streptophyta</taxon>
        <taxon>Embryophyta</taxon>
        <taxon>Tracheophyta</taxon>
        <taxon>Spermatophyta</taxon>
        <taxon>Magnoliopsida</taxon>
        <taxon>eudicotyledons</taxon>
        <taxon>Gunneridae</taxon>
        <taxon>Pentapetalae</taxon>
        <taxon>rosids</taxon>
        <taxon>malvids</taxon>
        <taxon>Brassicales</taxon>
        <taxon>Brassicaceae</taxon>
        <taxon>Brassiceae</taxon>
        <taxon>Raphanus</taxon>
    </lineage>
</organism>